<keyword evidence="2" id="KW-1185">Reference proteome</keyword>
<organism evidence="1 2">
    <name type="scientific">Amycolatopsis taiwanensis</name>
    <dbReference type="NCBI Taxonomy" id="342230"/>
    <lineage>
        <taxon>Bacteria</taxon>
        <taxon>Bacillati</taxon>
        <taxon>Actinomycetota</taxon>
        <taxon>Actinomycetes</taxon>
        <taxon>Pseudonocardiales</taxon>
        <taxon>Pseudonocardiaceae</taxon>
        <taxon>Amycolatopsis</taxon>
    </lineage>
</organism>
<dbReference type="Proteomes" id="UP001165136">
    <property type="component" value="Unassembled WGS sequence"/>
</dbReference>
<accession>A0A9W6VB88</accession>
<evidence type="ECO:0000313" key="2">
    <source>
        <dbReference type="Proteomes" id="UP001165136"/>
    </source>
</evidence>
<reference evidence="1" key="1">
    <citation type="submission" date="2023-03" db="EMBL/GenBank/DDBJ databases">
        <title>Amycolatopsis taiwanensis NBRC 103393.</title>
        <authorList>
            <person name="Ichikawa N."/>
            <person name="Sato H."/>
            <person name="Tonouchi N."/>
        </authorList>
    </citation>
    <scope>NUCLEOTIDE SEQUENCE</scope>
    <source>
        <strain evidence="1">NBRC 103393</strain>
    </source>
</reference>
<protein>
    <submittedName>
        <fullName evidence="1">Uncharacterized protein</fullName>
    </submittedName>
</protein>
<comment type="caution">
    <text evidence="1">The sequence shown here is derived from an EMBL/GenBank/DDBJ whole genome shotgun (WGS) entry which is preliminary data.</text>
</comment>
<dbReference type="EMBL" id="BSTI01000002">
    <property type="protein sequence ID" value="GLY64688.1"/>
    <property type="molecule type" value="Genomic_DNA"/>
</dbReference>
<dbReference type="RefSeq" id="WP_285486193.1">
    <property type="nucleotide sequence ID" value="NZ_BSTI01000002.1"/>
</dbReference>
<gene>
    <name evidence="1" type="ORF">Atai01_13070</name>
</gene>
<sequence length="114" mass="13254">MDQPDYWLRLEYRMCRELARFEDDRLCHLWCDGIVPEAFDLRGEQPRIRGRAWIGDGEGKQEQWDFTLLLDRAAASCEDLDWSALLPDEDLTGWLTPDLETKTLTIALGSASHR</sequence>
<name>A0A9W6VB88_9PSEU</name>
<proteinExistence type="predicted"/>
<dbReference type="AlphaFoldDB" id="A0A9W6VB88"/>
<evidence type="ECO:0000313" key="1">
    <source>
        <dbReference type="EMBL" id="GLY64688.1"/>
    </source>
</evidence>